<dbReference type="InterPro" id="IPR007863">
    <property type="entry name" value="Peptidase_M16_C"/>
</dbReference>
<keyword evidence="4" id="KW-1185">Reference proteome</keyword>
<feature type="domain" description="Peptidase M16 C-terminal" evidence="2">
    <location>
        <begin position="201"/>
        <end position="376"/>
    </location>
</feature>
<dbReference type="Pfam" id="PF00675">
    <property type="entry name" value="Peptidase_M16"/>
    <property type="match status" value="1"/>
</dbReference>
<name>A0ABS3Q6H7_9GAMM</name>
<dbReference type="InterPro" id="IPR050361">
    <property type="entry name" value="MPP/UQCRC_Complex"/>
</dbReference>
<dbReference type="SUPFAM" id="SSF63411">
    <property type="entry name" value="LuxS/MPP-like metallohydrolase"/>
    <property type="match status" value="2"/>
</dbReference>
<gene>
    <name evidence="3" type="ORF">J3998_10045</name>
</gene>
<organism evidence="3 4">
    <name type="scientific">Thiomicrorhabdus marina</name>
    <dbReference type="NCBI Taxonomy" id="2818442"/>
    <lineage>
        <taxon>Bacteria</taxon>
        <taxon>Pseudomonadati</taxon>
        <taxon>Pseudomonadota</taxon>
        <taxon>Gammaproteobacteria</taxon>
        <taxon>Thiotrichales</taxon>
        <taxon>Piscirickettsiaceae</taxon>
        <taxon>Thiomicrorhabdus</taxon>
    </lineage>
</organism>
<proteinExistence type="predicted"/>
<dbReference type="Gene3D" id="3.30.830.10">
    <property type="entry name" value="Metalloenzyme, LuxS/M16 peptidase-like"/>
    <property type="match status" value="2"/>
</dbReference>
<dbReference type="PANTHER" id="PTHR11851">
    <property type="entry name" value="METALLOPROTEASE"/>
    <property type="match status" value="1"/>
</dbReference>
<dbReference type="Proteomes" id="UP000664835">
    <property type="component" value="Unassembled WGS sequence"/>
</dbReference>
<comment type="caution">
    <text evidence="3">The sequence shown here is derived from an EMBL/GenBank/DDBJ whole genome shotgun (WGS) entry which is preliminary data.</text>
</comment>
<dbReference type="InterPro" id="IPR011249">
    <property type="entry name" value="Metalloenz_LuxS/M16"/>
</dbReference>
<evidence type="ECO:0000313" key="4">
    <source>
        <dbReference type="Proteomes" id="UP000664835"/>
    </source>
</evidence>
<evidence type="ECO:0000259" key="2">
    <source>
        <dbReference type="Pfam" id="PF05193"/>
    </source>
</evidence>
<protein>
    <submittedName>
        <fullName evidence="3">Insulinase family protein</fullName>
    </submittedName>
</protein>
<feature type="domain" description="Peptidase M16 N-terminal" evidence="1">
    <location>
        <begin position="47"/>
        <end position="194"/>
    </location>
</feature>
<sequence length="444" mass="49409">MAKLAKLQFSAPAWLASFMVVALMLFSSISQASVKIESWMTEQGAKVMYVHSPQLPMLDIEVTFDAGSIRDGDDFGLASFTASLVGTATKTQSEDQIADGFNKIGAQFGGSASRDNASFSLRTLTRDGVMQAAFEQYLDALTQAQFKPEIIERERERLLLGIKQKSVKPQQILNDQLWANLYPNHPYAHPTIGTEATVAKLDQAKLEQFYQSHYLANNAVIAIVGNIDKKQAEKMAQQLSSSLPTGEKPAALAKPKALAKAQSISKEFPSSQTYYSLTQLGIERGNKDYVPLFVGNHLFGGSGFGSYLMEEVREKRGLVYSVYSYFAPMKQNGPFIIGLSTKNASAKEAEQVVQQTLKDFLNDFSEERLQAIKDNLIGGWPLRMDSNSKILGYISMIGFYGMPLDYLEWFPEQIKKVTKQDILDAWNRQIQPDKMLTIMVGQPE</sequence>
<dbReference type="RefSeq" id="WP_208150531.1">
    <property type="nucleotide sequence ID" value="NZ_JAGETV010000020.1"/>
</dbReference>
<dbReference type="InterPro" id="IPR011765">
    <property type="entry name" value="Pept_M16_N"/>
</dbReference>
<dbReference type="PANTHER" id="PTHR11851:SF224">
    <property type="entry name" value="PROCESSING PROTEASE"/>
    <property type="match status" value="1"/>
</dbReference>
<evidence type="ECO:0000259" key="1">
    <source>
        <dbReference type="Pfam" id="PF00675"/>
    </source>
</evidence>
<evidence type="ECO:0000313" key="3">
    <source>
        <dbReference type="EMBL" id="MBO1927917.1"/>
    </source>
</evidence>
<accession>A0ABS3Q6H7</accession>
<dbReference type="EMBL" id="JAGETV010000020">
    <property type="protein sequence ID" value="MBO1927917.1"/>
    <property type="molecule type" value="Genomic_DNA"/>
</dbReference>
<dbReference type="Pfam" id="PF05193">
    <property type="entry name" value="Peptidase_M16_C"/>
    <property type="match status" value="1"/>
</dbReference>
<reference evidence="3 4" key="1">
    <citation type="submission" date="2021-03" db="EMBL/GenBank/DDBJ databases">
        <title>Thiomicrorhabdus sp.nov.,novel sulfur-oxidizing bacteria isolated from coastal sediment.</title>
        <authorList>
            <person name="Liu X."/>
        </authorList>
    </citation>
    <scope>NUCLEOTIDE SEQUENCE [LARGE SCALE GENOMIC DNA]</scope>
    <source>
        <strain evidence="3 4">6S2-11</strain>
    </source>
</reference>